<dbReference type="GO" id="GO:0003700">
    <property type="term" value="F:DNA-binding transcription factor activity"/>
    <property type="evidence" value="ECO:0007669"/>
    <property type="project" value="InterPro"/>
</dbReference>
<feature type="domain" description="WRKY" evidence="6">
    <location>
        <begin position="113"/>
        <end position="155"/>
    </location>
</feature>
<keyword evidence="3" id="KW-0238">DNA-binding</keyword>
<evidence type="ECO:0000259" key="6">
    <source>
        <dbReference type="PROSITE" id="PS50811"/>
    </source>
</evidence>
<dbReference type="InterPro" id="IPR036576">
    <property type="entry name" value="WRKY_dom_sf"/>
</dbReference>
<sequence>MAHESLNGKKLIQEELIRGHGIANQLLEVLVHKSRVEETLILPLAQDLVRKVLISFTNTLLLLNNNGDIFDEEVVAIKDFPLSLNCTKSLDLEEAFKGTSNTKHRSRRCNKRKSYYRCTHKFDQACTAIKQVQRIQKDPPLYRTTYYGHHTCKSTFNPDMTFEPDSSSGSSILLSFNNSFPIKQEHQLSSLFLSSAKQEPLEVIHDNDIAHYNQISSSDYVQLCEYELDFDYWRHANMLLSTESVQFDNGYGCNLDFIS</sequence>
<accession>A0AAV1WLH4</accession>
<gene>
    <name evidence="7" type="ORF">LLUT_LOCUS11270</name>
</gene>
<evidence type="ECO:0000313" key="8">
    <source>
        <dbReference type="Proteomes" id="UP001497480"/>
    </source>
</evidence>
<dbReference type="AlphaFoldDB" id="A0AAV1WLH4"/>
<reference evidence="7 8" key="1">
    <citation type="submission" date="2024-03" db="EMBL/GenBank/DDBJ databases">
        <authorList>
            <person name="Martinez-Hernandez J."/>
        </authorList>
    </citation>
    <scope>NUCLEOTIDE SEQUENCE [LARGE SCALE GENOMIC DNA]</scope>
</reference>
<evidence type="ECO:0000313" key="7">
    <source>
        <dbReference type="EMBL" id="CAL0310210.1"/>
    </source>
</evidence>
<dbReference type="GO" id="GO:0005634">
    <property type="term" value="C:nucleus"/>
    <property type="evidence" value="ECO:0007669"/>
    <property type="project" value="UniProtKB-SubCell"/>
</dbReference>
<name>A0AAV1WLH4_LUPLU</name>
<dbReference type="GO" id="GO:0043565">
    <property type="term" value="F:sequence-specific DNA binding"/>
    <property type="evidence" value="ECO:0007669"/>
    <property type="project" value="InterPro"/>
</dbReference>
<keyword evidence="5" id="KW-0539">Nucleus</keyword>
<dbReference type="Pfam" id="PF03106">
    <property type="entry name" value="WRKY"/>
    <property type="match status" value="1"/>
</dbReference>
<dbReference type="SUPFAM" id="SSF118290">
    <property type="entry name" value="WRKY DNA-binding domain"/>
    <property type="match status" value="1"/>
</dbReference>
<keyword evidence="2" id="KW-0805">Transcription regulation</keyword>
<dbReference type="PROSITE" id="PS50811">
    <property type="entry name" value="WRKY"/>
    <property type="match status" value="1"/>
</dbReference>
<evidence type="ECO:0000256" key="3">
    <source>
        <dbReference type="ARBA" id="ARBA00023125"/>
    </source>
</evidence>
<comment type="subcellular location">
    <subcellularLocation>
        <location evidence="1">Nucleus</location>
    </subcellularLocation>
</comment>
<keyword evidence="4" id="KW-0804">Transcription</keyword>
<dbReference type="Gene3D" id="2.20.25.80">
    <property type="entry name" value="WRKY domain"/>
    <property type="match status" value="1"/>
</dbReference>
<keyword evidence="8" id="KW-1185">Reference proteome</keyword>
<protein>
    <recommendedName>
        <fullName evidence="6">WRKY domain-containing protein</fullName>
    </recommendedName>
</protein>
<comment type="caution">
    <text evidence="7">The sequence shown here is derived from an EMBL/GenBank/DDBJ whole genome shotgun (WGS) entry which is preliminary data.</text>
</comment>
<evidence type="ECO:0000256" key="2">
    <source>
        <dbReference type="ARBA" id="ARBA00023015"/>
    </source>
</evidence>
<evidence type="ECO:0000256" key="4">
    <source>
        <dbReference type="ARBA" id="ARBA00023163"/>
    </source>
</evidence>
<dbReference type="Proteomes" id="UP001497480">
    <property type="component" value="Unassembled WGS sequence"/>
</dbReference>
<dbReference type="InterPro" id="IPR003657">
    <property type="entry name" value="WRKY_dom"/>
</dbReference>
<dbReference type="EMBL" id="CAXHTB010000007">
    <property type="protein sequence ID" value="CAL0310210.1"/>
    <property type="molecule type" value="Genomic_DNA"/>
</dbReference>
<proteinExistence type="predicted"/>
<dbReference type="InterPro" id="IPR044810">
    <property type="entry name" value="WRKY_plant"/>
</dbReference>
<organism evidence="7 8">
    <name type="scientific">Lupinus luteus</name>
    <name type="common">European yellow lupine</name>
    <dbReference type="NCBI Taxonomy" id="3873"/>
    <lineage>
        <taxon>Eukaryota</taxon>
        <taxon>Viridiplantae</taxon>
        <taxon>Streptophyta</taxon>
        <taxon>Embryophyta</taxon>
        <taxon>Tracheophyta</taxon>
        <taxon>Spermatophyta</taxon>
        <taxon>Magnoliopsida</taxon>
        <taxon>eudicotyledons</taxon>
        <taxon>Gunneridae</taxon>
        <taxon>Pentapetalae</taxon>
        <taxon>rosids</taxon>
        <taxon>fabids</taxon>
        <taxon>Fabales</taxon>
        <taxon>Fabaceae</taxon>
        <taxon>Papilionoideae</taxon>
        <taxon>50 kb inversion clade</taxon>
        <taxon>genistoids sensu lato</taxon>
        <taxon>core genistoids</taxon>
        <taxon>Genisteae</taxon>
        <taxon>Lupinus</taxon>
    </lineage>
</organism>
<dbReference type="SMART" id="SM00774">
    <property type="entry name" value="WRKY"/>
    <property type="match status" value="1"/>
</dbReference>
<evidence type="ECO:0000256" key="5">
    <source>
        <dbReference type="ARBA" id="ARBA00023242"/>
    </source>
</evidence>
<dbReference type="PANTHER" id="PTHR31282">
    <property type="entry name" value="WRKY TRANSCRIPTION FACTOR 21-RELATED"/>
    <property type="match status" value="1"/>
</dbReference>
<evidence type="ECO:0000256" key="1">
    <source>
        <dbReference type="ARBA" id="ARBA00004123"/>
    </source>
</evidence>